<feature type="signal peptide" evidence="1">
    <location>
        <begin position="1"/>
        <end position="19"/>
    </location>
</feature>
<dbReference type="eggNOG" id="ENOG5031RJE">
    <property type="taxonomic scope" value="Bacteria"/>
</dbReference>
<sequence>MKKYIFTILVASISMHIQANPQTFDLTPVLQDRYEKDCAVRSDYDLYKFPDISKKLQAYVVKNELEEEPAFVSNVFILKNVEYRGVPVTKIEFSYGNLAKQMNQALYFDLSTAKAKQSFSKIQFKRKQTKADASLDITKEGNMTSVYCSWTDQKN</sequence>
<dbReference type="RefSeq" id="WP_005217442.1">
    <property type="nucleotide sequence ID" value="NZ_JBBCNO010000003.1"/>
</dbReference>
<reference evidence="2 3" key="1">
    <citation type="submission" date="2013-02" db="EMBL/GenBank/DDBJ databases">
        <title>The Genome Sequence of Acinetobacter sp. ANC 3862.</title>
        <authorList>
            <consortium name="The Broad Institute Genome Sequencing Platform"/>
            <consortium name="The Broad Institute Genome Sequencing Center for Infectious Disease"/>
            <person name="Cerqueira G."/>
            <person name="Feldgarden M."/>
            <person name="Courvalin P."/>
            <person name="Perichon B."/>
            <person name="Grillot-Courvalin C."/>
            <person name="Clermont D."/>
            <person name="Rocha E."/>
            <person name="Yoon E.-J."/>
            <person name="Nemec A."/>
            <person name="Walker B."/>
            <person name="Young S.K."/>
            <person name="Zeng Q."/>
            <person name="Gargeya S."/>
            <person name="Fitzgerald M."/>
            <person name="Haas B."/>
            <person name="Abouelleil A."/>
            <person name="Alvarado L."/>
            <person name="Arachchi H.M."/>
            <person name="Berlin A.M."/>
            <person name="Chapman S.B."/>
            <person name="Dewar J."/>
            <person name="Goldberg J."/>
            <person name="Griggs A."/>
            <person name="Gujja S."/>
            <person name="Hansen M."/>
            <person name="Howarth C."/>
            <person name="Imamovic A."/>
            <person name="Larimer J."/>
            <person name="McCowan C."/>
            <person name="Murphy C."/>
            <person name="Neiman D."/>
            <person name="Pearson M."/>
            <person name="Priest M."/>
            <person name="Roberts A."/>
            <person name="Saif S."/>
            <person name="Shea T."/>
            <person name="Sisk P."/>
            <person name="Sykes S."/>
            <person name="Wortman J."/>
            <person name="Nusbaum C."/>
            <person name="Birren B."/>
        </authorList>
    </citation>
    <scope>NUCLEOTIDE SEQUENCE [LARGE SCALE GENOMIC DNA]</scope>
    <source>
        <strain evidence="2 3">ANC 3862</strain>
    </source>
</reference>
<protein>
    <submittedName>
        <fullName evidence="2">Uncharacterized protein</fullName>
    </submittedName>
</protein>
<name>N9NEQ1_9GAMM</name>
<dbReference type="PATRIC" id="fig|1217705.3.peg.2094"/>
<comment type="caution">
    <text evidence="2">The sequence shown here is derived from an EMBL/GenBank/DDBJ whole genome shotgun (WGS) entry which is preliminary data.</text>
</comment>
<gene>
    <name evidence="2" type="ORF">F900_02156</name>
</gene>
<evidence type="ECO:0000313" key="2">
    <source>
        <dbReference type="EMBL" id="ENX00485.1"/>
    </source>
</evidence>
<organism evidence="2 3">
    <name type="scientific">Acinetobacter modestus</name>
    <dbReference type="NCBI Taxonomy" id="1776740"/>
    <lineage>
        <taxon>Bacteria</taxon>
        <taxon>Pseudomonadati</taxon>
        <taxon>Pseudomonadota</taxon>
        <taxon>Gammaproteobacteria</taxon>
        <taxon>Moraxellales</taxon>
        <taxon>Moraxellaceae</taxon>
        <taxon>Acinetobacter</taxon>
    </lineage>
</organism>
<keyword evidence="1" id="KW-0732">Signal</keyword>
<feature type="chain" id="PRO_5004149047" evidence="1">
    <location>
        <begin position="20"/>
        <end position="155"/>
    </location>
</feature>
<dbReference type="Proteomes" id="UP000013248">
    <property type="component" value="Unassembled WGS sequence"/>
</dbReference>
<evidence type="ECO:0000313" key="3">
    <source>
        <dbReference type="Proteomes" id="UP000013248"/>
    </source>
</evidence>
<accession>N9NEQ1</accession>
<proteinExistence type="predicted"/>
<dbReference type="AlphaFoldDB" id="N9NEQ1"/>
<evidence type="ECO:0000256" key="1">
    <source>
        <dbReference type="SAM" id="SignalP"/>
    </source>
</evidence>
<dbReference type="HOGENOM" id="CLU_1709304_0_0_6"/>
<dbReference type="STRING" id="1217705.F900_02156"/>
<dbReference type="EMBL" id="APRP01000022">
    <property type="protein sequence ID" value="ENX00485.1"/>
    <property type="molecule type" value="Genomic_DNA"/>
</dbReference>